<dbReference type="EMBL" id="JAOPGA020001182">
    <property type="protein sequence ID" value="KAL0485899.1"/>
    <property type="molecule type" value="Genomic_DNA"/>
</dbReference>
<dbReference type="Proteomes" id="UP001431209">
    <property type="component" value="Unassembled WGS sequence"/>
</dbReference>
<feature type="chain" id="PRO_5043946482" description="Receptor ligand binding region domain-containing protein" evidence="1">
    <location>
        <begin position="18"/>
        <end position="112"/>
    </location>
</feature>
<name>A0AAW2Z9A6_9EUKA</name>
<feature type="signal peptide" evidence="1">
    <location>
        <begin position="1"/>
        <end position="17"/>
    </location>
</feature>
<keyword evidence="3" id="KW-1185">Reference proteome</keyword>
<accession>A0AAW2Z9A6</accession>
<comment type="caution">
    <text evidence="2">The sequence shown here is derived from an EMBL/GenBank/DDBJ whole genome shotgun (WGS) entry which is preliminary data.</text>
</comment>
<proteinExistence type="predicted"/>
<keyword evidence="1" id="KW-0732">Signal</keyword>
<protein>
    <recommendedName>
        <fullName evidence="4">Receptor ligand binding region domain-containing protein</fullName>
    </recommendedName>
</protein>
<evidence type="ECO:0000256" key="1">
    <source>
        <dbReference type="SAM" id="SignalP"/>
    </source>
</evidence>
<feature type="non-terminal residue" evidence="2">
    <location>
        <position position="112"/>
    </location>
</feature>
<gene>
    <name evidence="2" type="ORF">AKO1_002166</name>
</gene>
<reference evidence="2 3" key="1">
    <citation type="submission" date="2024-03" db="EMBL/GenBank/DDBJ databases">
        <title>The Acrasis kona genome and developmental transcriptomes reveal deep origins of eukaryotic multicellular pathways.</title>
        <authorList>
            <person name="Sheikh S."/>
            <person name="Fu C.-J."/>
            <person name="Brown M.W."/>
            <person name="Baldauf S.L."/>
        </authorList>
    </citation>
    <scope>NUCLEOTIDE SEQUENCE [LARGE SCALE GENOMIC DNA]</scope>
    <source>
        <strain evidence="2 3">ATCC MYA-3509</strain>
    </source>
</reference>
<evidence type="ECO:0000313" key="2">
    <source>
        <dbReference type="EMBL" id="KAL0485899.1"/>
    </source>
</evidence>
<dbReference type="SUPFAM" id="SSF53822">
    <property type="entry name" value="Periplasmic binding protein-like I"/>
    <property type="match status" value="1"/>
</dbReference>
<evidence type="ECO:0000313" key="3">
    <source>
        <dbReference type="Proteomes" id="UP001431209"/>
    </source>
</evidence>
<dbReference type="Gene3D" id="3.40.50.2300">
    <property type="match status" value="1"/>
</dbReference>
<dbReference type="InterPro" id="IPR028082">
    <property type="entry name" value="Peripla_BP_I"/>
</dbReference>
<dbReference type="AlphaFoldDB" id="A0AAW2Z9A6"/>
<evidence type="ECO:0008006" key="4">
    <source>
        <dbReference type="Google" id="ProtNLM"/>
    </source>
</evidence>
<organism evidence="2 3">
    <name type="scientific">Acrasis kona</name>
    <dbReference type="NCBI Taxonomy" id="1008807"/>
    <lineage>
        <taxon>Eukaryota</taxon>
        <taxon>Discoba</taxon>
        <taxon>Heterolobosea</taxon>
        <taxon>Tetramitia</taxon>
        <taxon>Eutetramitia</taxon>
        <taxon>Acrasidae</taxon>
        <taxon>Acrasis</taxon>
    </lineage>
</organism>
<sequence>MFSRCLFLLYVVCYAYCYVAIDTSPLNFGMSSSFLTSNHAIDMRDGIRAGFLEANYRYGGVAGRQMILVDVEDEGNSSIALKNTKNLYQNSSIIGLMGYTQSQSLIYSAEEA</sequence>